<dbReference type="CDD" id="cd01648">
    <property type="entry name" value="TERT"/>
    <property type="match status" value="1"/>
</dbReference>
<dbReference type="InterPro" id="IPR000477">
    <property type="entry name" value="RT_dom"/>
</dbReference>
<keyword evidence="1" id="KW-0548">Nucleotidyltransferase</keyword>
<keyword evidence="1" id="KW-0539">Nucleus</keyword>
<keyword evidence="1" id="KW-0779">Telomere</keyword>
<reference evidence="3 4" key="1">
    <citation type="submission" date="2020-08" db="EMBL/GenBank/DDBJ databases">
        <authorList>
            <person name="Hejnol A."/>
        </authorList>
    </citation>
    <scope>NUCLEOTIDE SEQUENCE [LARGE SCALE GENOMIC DNA]</scope>
</reference>
<keyword evidence="1" id="KW-0479">Metal-binding</keyword>
<dbReference type="GO" id="GO:0003720">
    <property type="term" value="F:telomerase activity"/>
    <property type="evidence" value="ECO:0007669"/>
    <property type="project" value="InterPro"/>
</dbReference>
<dbReference type="PANTHER" id="PTHR12066">
    <property type="entry name" value="TELOMERASE REVERSE TRANSCRIPTASE"/>
    <property type="match status" value="1"/>
</dbReference>
<keyword evidence="1" id="KW-0158">Chromosome</keyword>
<dbReference type="AlphaFoldDB" id="A0A7I8VXV1"/>
<dbReference type="Gene3D" id="1.10.357.90">
    <property type="match status" value="1"/>
</dbReference>
<comment type="catalytic activity">
    <reaction evidence="1">
        <text>DNA(n) + a 2'-deoxyribonucleoside 5'-triphosphate = DNA(n+1) + diphosphate</text>
        <dbReference type="Rhea" id="RHEA:22508"/>
        <dbReference type="Rhea" id="RHEA-COMP:17339"/>
        <dbReference type="Rhea" id="RHEA-COMP:17340"/>
        <dbReference type="ChEBI" id="CHEBI:33019"/>
        <dbReference type="ChEBI" id="CHEBI:61560"/>
        <dbReference type="ChEBI" id="CHEBI:173112"/>
        <dbReference type="EC" id="2.7.7.49"/>
    </reaction>
</comment>
<comment type="similarity">
    <text evidence="1">Belongs to the reverse transcriptase family. Telomerase subfamily.</text>
</comment>
<comment type="function">
    <text evidence="1">Telomerase is a ribonucleoprotein enzyme essential for the replication of chromosome termini in most eukaryotes. It elongates telomeres. It is a reverse transcriptase that adds simple sequence repeats to chromosome ends by copying a template sequence within the RNA component of the enzyme.</text>
</comment>
<dbReference type="Proteomes" id="UP000549394">
    <property type="component" value="Unassembled WGS sequence"/>
</dbReference>
<dbReference type="GO" id="GO:0042162">
    <property type="term" value="F:telomeric DNA binding"/>
    <property type="evidence" value="ECO:0007669"/>
    <property type="project" value="TreeGrafter"/>
</dbReference>
<dbReference type="SUPFAM" id="SSF56672">
    <property type="entry name" value="DNA/RNA polymerases"/>
    <property type="match status" value="1"/>
</dbReference>
<accession>A0A7I8VXV1</accession>
<evidence type="ECO:0000313" key="3">
    <source>
        <dbReference type="EMBL" id="CAD5119396.1"/>
    </source>
</evidence>
<dbReference type="GO" id="GO:0000781">
    <property type="term" value="C:chromosome, telomeric region"/>
    <property type="evidence" value="ECO:0007669"/>
    <property type="project" value="UniProtKB-SubCell"/>
</dbReference>
<comment type="caution">
    <text evidence="3">The sequence shown here is derived from an EMBL/GenBank/DDBJ whole genome shotgun (WGS) entry which is preliminary data.</text>
</comment>
<dbReference type="PANTHER" id="PTHR12066:SF0">
    <property type="entry name" value="TELOMERASE REVERSE TRANSCRIPTASE"/>
    <property type="match status" value="1"/>
</dbReference>
<dbReference type="GO" id="GO:0007004">
    <property type="term" value="P:telomere maintenance via telomerase"/>
    <property type="evidence" value="ECO:0007669"/>
    <property type="project" value="TreeGrafter"/>
</dbReference>
<protein>
    <recommendedName>
        <fullName evidence="1">Telomerase reverse transcriptase</fullName>
        <ecNumber evidence="1">2.7.7.49</ecNumber>
    </recommendedName>
    <alternativeName>
        <fullName evidence="1">Telomerase catalytic subunit</fullName>
    </alternativeName>
</protein>
<keyword evidence="1" id="KW-0808">Transferase</keyword>
<dbReference type="InterPro" id="IPR049139">
    <property type="entry name" value="TERT_C"/>
</dbReference>
<name>A0A7I8VXV1_9ANNE</name>
<dbReference type="PROSITE" id="PS50878">
    <property type="entry name" value="RT_POL"/>
    <property type="match status" value="1"/>
</dbReference>
<dbReference type="GO" id="GO:0000333">
    <property type="term" value="C:telomerase catalytic core complex"/>
    <property type="evidence" value="ECO:0007669"/>
    <property type="project" value="TreeGrafter"/>
</dbReference>
<comment type="subcellular location">
    <subcellularLocation>
        <location evidence="1">Nucleus</location>
    </subcellularLocation>
    <subcellularLocation>
        <location evidence="1">Chromosome</location>
        <location evidence="1">Telomere</location>
    </subcellularLocation>
</comment>
<gene>
    <name evidence="3" type="ORF">DGYR_LOCUS7645</name>
</gene>
<dbReference type="Gene3D" id="3.30.70.2630">
    <property type="match status" value="1"/>
</dbReference>
<keyword evidence="1" id="KW-0695">RNA-directed DNA polymerase</keyword>
<feature type="domain" description="Reverse transcriptase" evidence="2">
    <location>
        <begin position="1"/>
        <end position="97"/>
    </location>
</feature>
<proteinExistence type="inferred from homology"/>
<dbReference type="Pfam" id="PF21399">
    <property type="entry name" value="TERT_C"/>
    <property type="match status" value="1"/>
</dbReference>
<dbReference type="Pfam" id="PF00078">
    <property type="entry name" value="RVT_1"/>
    <property type="match status" value="1"/>
</dbReference>
<evidence type="ECO:0000259" key="2">
    <source>
        <dbReference type="PROSITE" id="PS50878"/>
    </source>
</evidence>
<dbReference type="EMBL" id="CAJFCJ010000010">
    <property type="protein sequence ID" value="CAD5119396.1"/>
    <property type="molecule type" value="Genomic_DNA"/>
</dbReference>
<dbReference type="EC" id="2.7.7.49" evidence="1"/>
<dbReference type="InterPro" id="IPR003545">
    <property type="entry name" value="Telomerase_RT"/>
</dbReference>
<sequence>MGIPQGYVLSSMLCNMYYAKLEREYFEVKEEDLLMRQIDDFLFISPSPERTLKFYNILKQGFPKYNCFINKEKLVTNCFLIKDLPLQDNISFCGYIFNTVTLGVDVSLEGYTGIDISDTITRCYSSKRGLNLKAQILKFLRVKSRRIFFDNRINDEFHIVRNIHLLFTIIAMRLKCSMKVFKGSKNVAKNPKFFTSLIFHAIEEFFDKMKAYLKQNFPLRRNIFKCFALDNFLAVFKQNRHSYRCILKILAVSREKSFQRLKLEEKKLLNKSLKPIEIEAIS</sequence>
<organism evidence="3 4">
    <name type="scientific">Dimorphilus gyrociliatus</name>
    <dbReference type="NCBI Taxonomy" id="2664684"/>
    <lineage>
        <taxon>Eukaryota</taxon>
        <taxon>Metazoa</taxon>
        <taxon>Spiralia</taxon>
        <taxon>Lophotrochozoa</taxon>
        <taxon>Annelida</taxon>
        <taxon>Polychaeta</taxon>
        <taxon>Polychaeta incertae sedis</taxon>
        <taxon>Dinophilidae</taxon>
        <taxon>Dimorphilus</taxon>
    </lineage>
</organism>
<evidence type="ECO:0000256" key="1">
    <source>
        <dbReference type="RuleBase" id="RU365061"/>
    </source>
</evidence>
<dbReference type="OrthoDB" id="289721at2759"/>
<dbReference type="GO" id="GO:0046872">
    <property type="term" value="F:metal ion binding"/>
    <property type="evidence" value="ECO:0007669"/>
    <property type="project" value="UniProtKB-KW"/>
</dbReference>
<keyword evidence="1" id="KW-0460">Magnesium</keyword>
<dbReference type="InterPro" id="IPR043502">
    <property type="entry name" value="DNA/RNA_pol_sf"/>
</dbReference>
<dbReference type="GO" id="GO:0070034">
    <property type="term" value="F:telomerase RNA binding"/>
    <property type="evidence" value="ECO:0007669"/>
    <property type="project" value="TreeGrafter"/>
</dbReference>
<keyword evidence="4" id="KW-1185">Reference proteome</keyword>
<evidence type="ECO:0000313" key="4">
    <source>
        <dbReference type="Proteomes" id="UP000549394"/>
    </source>
</evidence>